<name>Q0EW77_9PROT</name>
<dbReference type="eggNOG" id="ENOG5033I33">
    <property type="taxonomic scope" value="Bacteria"/>
</dbReference>
<dbReference type="EMBL" id="AATS01000022">
    <property type="protein sequence ID" value="EAU53478.1"/>
    <property type="molecule type" value="Genomic_DNA"/>
</dbReference>
<dbReference type="Proteomes" id="UP000005297">
    <property type="component" value="Unassembled WGS sequence"/>
</dbReference>
<organism evidence="2 3">
    <name type="scientific">Mariprofundus ferrooxydans PV-1</name>
    <dbReference type="NCBI Taxonomy" id="314345"/>
    <lineage>
        <taxon>Bacteria</taxon>
        <taxon>Pseudomonadati</taxon>
        <taxon>Pseudomonadota</taxon>
        <taxon>Candidatius Mariprofundia</taxon>
        <taxon>Mariprofundales</taxon>
        <taxon>Mariprofundaceae</taxon>
        <taxon>Mariprofundus</taxon>
    </lineage>
</organism>
<feature type="non-terminal residue" evidence="2">
    <location>
        <position position="1"/>
    </location>
</feature>
<dbReference type="HOGENOM" id="CLU_2202566_0_0_0"/>
<protein>
    <submittedName>
        <fullName evidence="2">Uncharacterized protein</fullName>
    </submittedName>
</protein>
<reference evidence="2 3" key="1">
    <citation type="submission" date="2006-09" db="EMBL/GenBank/DDBJ databases">
        <authorList>
            <person name="Emerson D."/>
            <person name="Ferriera S."/>
            <person name="Johnson J."/>
            <person name="Kravitz S."/>
            <person name="Halpern A."/>
            <person name="Remington K."/>
            <person name="Beeson K."/>
            <person name="Tran B."/>
            <person name="Rogers Y.-H."/>
            <person name="Friedman R."/>
            <person name="Venter J.C."/>
        </authorList>
    </citation>
    <scope>NUCLEOTIDE SEQUENCE [LARGE SCALE GENOMIC DNA]</scope>
    <source>
        <strain evidence="2 3">PV-1</strain>
    </source>
</reference>
<evidence type="ECO:0000256" key="1">
    <source>
        <dbReference type="SAM" id="MobiDB-lite"/>
    </source>
</evidence>
<gene>
    <name evidence="2" type="ORF">SPV1_09679</name>
</gene>
<evidence type="ECO:0000313" key="3">
    <source>
        <dbReference type="Proteomes" id="UP000005297"/>
    </source>
</evidence>
<feature type="region of interest" description="Disordered" evidence="1">
    <location>
        <begin position="79"/>
        <end position="107"/>
    </location>
</feature>
<sequence length="107" mass="12267">FCHAYQSKNYSALSRLFSRNWHAADGSDIYDLEETLTNSFRMFNSIKMSIRGLTIQRDEDSYKVRYEATITGQISRLRPHKETSNVEDTVSITPDGPKIMSSTGMLH</sequence>
<dbReference type="AlphaFoldDB" id="Q0EW77"/>
<keyword evidence="3" id="KW-1185">Reference proteome</keyword>
<accession>Q0EW77</accession>
<proteinExistence type="predicted"/>
<comment type="caution">
    <text evidence="2">The sequence shown here is derived from an EMBL/GenBank/DDBJ whole genome shotgun (WGS) entry which is preliminary data.</text>
</comment>
<evidence type="ECO:0000313" key="2">
    <source>
        <dbReference type="EMBL" id="EAU53478.1"/>
    </source>
</evidence>
<dbReference type="RefSeq" id="WP_009849455.1">
    <property type="nucleotide sequence ID" value="NZ_DS022294.1"/>
</dbReference>
<dbReference type="InParanoid" id="Q0EW77"/>